<keyword evidence="6" id="KW-0812">Transmembrane</keyword>
<dbReference type="SUPFAM" id="SSF55874">
    <property type="entry name" value="ATPase domain of HSP90 chaperone/DNA topoisomerase II/histidine kinase"/>
    <property type="match status" value="1"/>
</dbReference>
<evidence type="ECO:0000256" key="12">
    <source>
        <dbReference type="ARBA" id="ARBA00023136"/>
    </source>
</evidence>
<keyword evidence="10" id="KW-1133">Transmembrane helix</keyword>
<dbReference type="InterPro" id="IPR013656">
    <property type="entry name" value="PAS_4"/>
</dbReference>
<evidence type="ECO:0000259" key="15">
    <source>
        <dbReference type="PROSITE" id="PS50112"/>
    </source>
</evidence>
<dbReference type="SUPFAM" id="SSF55785">
    <property type="entry name" value="PYP-like sensor domain (PAS domain)"/>
    <property type="match status" value="4"/>
</dbReference>
<keyword evidence="11" id="KW-0902">Two-component regulatory system</keyword>
<comment type="catalytic activity">
    <reaction evidence="1">
        <text>ATP + protein L-histidine = ADP + protein N-phospho-L-histidine.</text>
        <dbReference type="EC" id="2.7.13.3"/>
    </reaction>
</comment>
<dbReference type="PROSITE" id="PS50112">
    <property type="entry name" value="PAS"/>
    <property type="match status" value="1"/>
</dbReference>
<dbReference type="EC" id="2.7.13.3" evidence="3"/>
<dbReference type="RefSeq" id="WP_310101899.1">
    <property type="nucleotide sequence ID" value="NZ_JAVDUU010000005.1"/>
</dbReference>
<dbReference type="SMART" id="SM00091">
    <property type="entry name" value="PAS"/>
    <property type="match status" value="3"/>
</dbReference>
<dbReference type="PANTHER" id="PTHR42878">
    <property type="entry name" value="TWO-COMPONENT HISTIDINE KINASE"/>
    <property type="match status" value="1"/>
</dbReference>
<dbReference type="InterPro" id="IPR036890">
    <property type="entry name" value="HATPase_C_sf"/>
</dbReference>
<dbReference type="Gene3D" id="3.30.565.10">
    <property type="entry name" value="Histidine kinase-like ATPase, C-terminal domain"/>
    <property type="match status" value="1"/>
</dbReference>
<comment type="subcellular location">
    <subcellularLocation>
        <location evidence="2">Membrane</location>
        <topology evidence="2">Multi-pass membrane protein</topology>
    </subcellularLocation>
</comment>
<sequence length="845" mass="96712">MPVKRGSVLSPEVLRVFETLPHPYLILSKQLYILTASNAYLQLTGKTKADLLEKHLFDVFPKVPDWATEEGGIAFSLEQVLKTRKPHKLPITRFDIPAPVKGAELQERYWDTTHTPVLDTRGNISYIIHQTYDVTTQVLTEKNLKASLEKEVMAAAQASQLSRQMRELYKEVPAQIAIVKGPDLVYEFINPQYQNEFFPDRKALGRPLLSVMPEVTGKPIWDILQNVYKTGQSFTGREICIQLANGITGKLENHYFDVVYQAIRDDKGKITGVLSFKYEITELVAARKNLEQKKEELRTLNAGLVRANEEIQATNEELQTSNEELSSANEELFSARQNLLKLNDELEERVELRTLELLKAQAEATNQAERLKRFFMQAPAGVCVLDGPNFVFELVNPAYQQLFAGRALTGKPLLEALPELEDLLICDILKNVYETGNTFEGKELLVPLARAVNGPVEDRYFTFIYQARYDAADKVDGILVFIFEVTDEVLVRQKEKENEERFRFLLNAIPQQVWTARHNGTLDYVNEVVCDDFGISAEEILRKGWQAFIHPNDKQTCIKKWLTALKTGKEYLAEFRLKFHDEQYRWHLARAVPLIENGRVTLWLGTNTNIDIQKTNEQKKDEFLSIASHELKTPLTSIKAFNQLMLRINDPQKLTSFIKKSATHVLRLEKLISDLLDVSRINAGKMEYNMETFNFCEMLADSIDGVQYTAPSHRISLTCPQDIIYTGDRFRLEQVINNLLTNAIKYSPEANNILVNCTQNGTNSFTVSVQDFGIGIEEKNINRLFERYYRVDNTAMRFDGLGLGLFISAEILKRHNGSFWIKSKPGEGSTFFFKLLFDQTKTQEL</sequence>
<feature type="coiled-coil region" evidence="13">
    <location>
        <begin position="280"/>
        <end position="372"/>
    </location>
</feature>
<dbReference type="InterPro" id="IPR036097">
    <property type="entry name" value="HisK_dim/P_sf"/>
</dbReference>
<comment type="caution">
    <text evidence="16">The sequence shown here is derived from an EMBL/GenBank/DDBJ whole genome shotgun (WGS) entry which is preliminary data.</text>
</comment>
<dbReference type="InterPro" id="IPR000014">
    <property type="entry name" value="PAS"/>
</dbReference>
<dbReference type="PROSITE" id="PS50109">
    <property type="entry name" value="HIS_KIN"/>
    <property type="match status" value="1"/>
</dbReference>
<dbReference type="InterPro" id="IPR050351">
    <property type="entry name" value="BphY/WalK/GraS-like"/>
</dbReference>
<dbReference type="PANTHER" id="PTHR42878:SF7">
    <property type="entry name" value="SENSOR HISTIDINE KINASE GLRK"/>
    <property type="match status" value="1"/>
</dbReference>
<evidence type="ECO:0000313" key="17">
    <source>
        <dbReference type="Proteomes" id="UP001247620"/>
    </source>
</evidence>
<keyword evidence="8" id="KW-0418">Kinase</keyword>
<keyword evidence="9" id="KW-0067">ATP-binding</keyword>
<reference evidence="16 17" key="1">
    <citation type="submission" date="2023-07" db="EMBL/GenBank/DDBJ databases">
        <title>Sorghum-associated microbial communities from plants grown in Nebraska, USA.</title>
        <authorList>
            <person name="Schachtman D."/>
        </authorList>
    </citation>
    <scope>NUCLEOTIDE SEQUENCE [LARGE SCALE GENOMIC DNA]</scope>
    <source>
        <strain evidence="16 17">3262</strain>
    </source>
</reference>
<dbReference type="InterPro" id="IPR003594">
    <property type="entry name" value="HATPase_dom"/>
</dbReference>
<evidence type="ECO:0000256" key="1">
    <source>
        <dbReference type="ARBA" id="ARBA00000085"/>
    </source>
</evidence>
<dbReference type="SMART" id="SM00387">
    <property type="entry name" value="HATPase_c"/>
    <property type="match status" value="1"/>
</dbReference>
<dbReference type="CDD" id="cd00130">
    <property type="entry name" value="PAS"/>
    <property type="match status" value="1"/>
</dbReference>
<evidence type="ECO:0000256" key="5">
    <source>
        <dbReference type="ARBA" id="ARBA00022679"/>
    </source>
</evidence>
<dbReference type="NCBIfam" id="TIGR00229">
    <property type="entry name" value="sensory_box"/>
    <property type="match status" value="1"/>
</dbReference>
<keyword evidence="7" id="KW-0547">Nucleotide-binding</keyword>
<gene>
    <name evidence="16" type="ORF">J2W55_004757</name>
</gene>
<evidence type="ECO:0000256" key="10">
    <source>
        <dbReference type="ARBA" id="ARBA00022989"/>
    </source>
</evidence>
<accession>A0ABU1THJ5</accession>
<dbReference type="Pfam" id="PF02518">
    <property type="entry name" value="HATPase_c"/>
    <property type="match status" value="1"/>
</dbReference>
<evidence type="ECO:0000259" key="14">
    <source>
        <dbReference type="PROSITE" id="PS50109"/>
    </source>
</evidence>
<dbReference type="InterPro" id="IPR013655">
    <property type="entry name" value="PAS_fold_3"/>
</dbReference>
<evidence type="ECO:0000256" key="4">
    <source>
        <dbReference type="ARBA" id="ARBA00022553"/>
    </source>
</evidence>
<organism evidence="16 17">
    <name type="scientific">Mucilaginibacter pocheonensis</name>
    <dbReference type="NCBI Taxonomy" id="398050"/>
    <lineage>
        <taxon>Bacteria</taxon>
        <taxon>Pseudomonadati</taxon>
        <taxon>Bacteroidota</taxon>
        <taxon>Sphingobacteriia</taxon>
        <taxon>Sphingobacteriales</taxon>
        <taxon>Sphingobacteriaceae</taxon>
        <taxon>Mucilaginibacter</taxon>
    </lineage>
</organism>
<evidence type="ECO:0000256" key="6">
    <source>
        <dbReference type="ARBA" id="ARBA00022692"/>
    </source>
</evidence>
<dbReference type="PRINTS" id="PR00344">
    <property type="entry name" value="BCTRLSENSOR"/>
</dbReference>
<feature type="domain" description="Histidine kinase" evidence="14">
    <location>
        <begin position="626"/>
        <end position="839"/>
    </location>
</feature>
<dbReference type="InterPro" id="IPR003661">
    <property type="entry name" value="HisK_dim/P_dom"/>
</dbReference>
<keyword evidence="13" id="KW-0175">Coiled coil</keyword>
<evidence type="ECO:0000256" key="11">
    <source>
        <dbReference type="ARBA" id="ARBA00023012"/>
    </source>
</evidence>
<dbReference type="Gene3D" id="3.30.450.20">
    <property type="entry name" value="PAS domain"/>
    <property type="match status" value="4"/>
</dbReference>
<dbReference type="Pfam" id="PF08447">
    <property type="entry name" value="PAS_3"/>
    <property type="match status" value="1"/>
</dbReference>
<dbReference type="Pfam" id="PF08448">
    <property type="entry name" value="PAS_4"/>
    <property type="match status" value="3"/>
</dbReference>
<proteinExistence type="predicted"/>
<evidence type="ECO:0000256" key="7">
    <source>
        <dbReference type="ARBA" id="ARBA00022741"/>
    </source>
</evidence>
<feature type="domain" description="PAS" evidence="15">
    <location>
        <begin position="498"/>
        <end position="568"/>
    </location>
</feature>
<evidence type="ECO:0000256" key="3">
    <source>
        <dbReference type="ARBA" id="ARBA00012438"/>
    </source>
</evidence>
<dbReference type="Pfam" id="PF00512">
    <property type="entry name" value="HisKA"/>
    <property type="match status" value="1"/>
</dbReference>
<keyword evidence="12" id="KW-0472">Membrane</keyword>
<dbReference type="InterPro" id="IPR035965">
    <property type="entry name" value="PAS-like_dom_sf"/>
</dbReference>
<dbReference type="SUPFAM" id="SSF47384">
    <property type="entry name" value="Homodimeric domain of signal transducing histidine kinase"/>
    <property type="match status" value="1"/>
</dbReference>
<evidence type="ECO:0000256" key="8">
    <source>
        <dbReference type="ARBA" id="ARBA00022777"/>
    </source>
</evidence>
<dbReference type="SMART" id="SM00388">
    <property type="entry name" value="HisKA"/>
    <property type="match status" value="1"/>
</dbReference>
<dbReference type="Gene3D" id="1.10.287.130">
    <property type="match status" value="1"/>
</dbReference>
<keyword evidence="17" id="KW-1185">Reference proteome</keyword>
<evidence type="ECO:0000256" key="13">
    <source>
        <dbReference type="SAM" id="Coils"/>
    </source>
</evidence>
<dbReference type="InterPro" id="IPR004358">
    <property type="entry name" value="Sig_transdc_His_kin-like_C"/>
</dbReference>
<dbReference type="Proteomes" id="UP001247620">
    <property type="component" value="Unassembled WGS sequence"/>
</dbReference>
<dbReference type="CDD" id="cd00082">
    <property type="entry name" value="HisKA"/>
    <property type="match status" value="1"/>
</dbReference>
<evidence type="ECO:0000313" key="16">
    <source>
        <dbReference type="EMBL" id="MDR6944889.1"/>
    </source>
</evidence>
<keyword evidence="4" id="KW-0597">Phosphoprotein</keyword>
<keyword evidence="5" id="KW-0808">Transferase</keyword>
<evidence type="ECO:0000256" key="9">
    <source>
        <dbReference type="ARBA" id="ARBA00022840"/>
    </source>
</evidence>
<evidence type="ECO:0000256" key="2">
    <source>
        <dbReference type="ARBA" id="ARBA00004141"/>
    </source>
</evidence>
<dbReference type="EMBL" id="JAVDUU010000005">
    <property type="protein sequence ID" value="MDR6944889.1"/>
    <property type="molecule type" value="Genomic_DNA"/>
</dbReference>
<protein>
    <recommendedName>
        <fullName evidence="3">histidine kinase</fullName>
        <ecNumber evidence="3">2.7.13.3</ecNumber>
    </recommendedName>
</protein>
<dbReference type="InterPro" id="IPR005467">
    <property type="entry name" value="His_kinase_dom"/>
</dbReference>
<name>A0ABU1THJ5_9SPHI</name>